<comment type="subcellular location">
    <subcellularLocation>
        <location evidence="1">Membrane</location>
        <topology evidence="1">Multi-pass membrane protein</topology>
    </subcellularLocation>
</comment>
<proteinExistence type="inferred from homology"/>
<keyword evidence="11" id="KW-0407">Ion channel</keyword>
<dbReference type="EMBL" id="JADOUA010000001">
    <property type="protein sequence ID" value="MBG6085926.1"/>
    <property type="molecule type" value="Genomic_DNA"/>
</dbReference>
<evidence type="ECO:0000256" key="3">
    <source>
        <dbReference type="ARBA" id="ARBA00022448"/>
    </source>
</evidence>
<sequence length="207" mass="22812">MAIPRDPDRLVFFTDAVVAIAVTLLVLPLVDVVPESARNGESAVEVITGHGPEIWSFLLSFAVIMRLWMVHHRFFRHVRAYSTPLILCNTGWLLTIVVLPFPTEIVGVYSADRFTAGLYIGTILLASAFQSALALVVRADPEVASERHPVTPEVLTRSFTATALLALAFVLAVAVPGLNYWPLLLLLLSGPVERAWLRRPGNRRSHP</sequence>
<keyword evidence="6" id="KW-0631">Potassium channel</keyword>
<protein>
    <submittedName>
        <fullName evidence="14">Membrane protein</fullName>
    </submittedName>
</protein>
<dbReference type="GO" id="GO:0016020">
    <property type="term" value="C:membrane"/>
    <property type="evidence" value="ECO:0007669"/>
    <property type="project" value="UniProtKB-SubCell"/>
</dbReference>
<keyword evidence="9" id="KW-0406">Ion transport</keyword>
<dbReference type="GO" id="GO:0005267">
    <property type="term" value="F:potassium channel activity"/>
    <property type="evidence" value="ECO:0007669"/>
    <property type="project" value="UniProtKB-KW"/>
</dbReference>
<evidence type="ECO:0000256" key="5">
    <source>
        <dbReference type="ARBA" id="ARBA00022692"/>
    </source>
</evidence>
<comment type="caution">
    <text evidence="14">The sequence shown here is derived from an EMBL/GenBank/DDBJ whole genome shotgun (WGS) entry which is preliminary data.</text>
</comment>
<evidence type="ECO:0000256" key="4">
    <source>
        <dbReference type="ARBA" id="ARBA00022538"/>
    </source>
</evidence>
<feature type="transmembrane region" description="Helical" evidence="13">
    <location>
        <begin position="81"/>
        <end position="102"/>
    </location>
</feature>
<keyword evidence="5 13" id="KW-0812">Transmembrane</keyword>
<keyword evidence="10 13" id="KW-0472">Membrane</keyword>
<feature type="transmembrane region" description="Helical" evidence="13">
    <location>
        <begin position="50"/>
        <end position="69"/>
    </location>
</feature>
<dbReference type="Pfam" id="PF06736">
    <property type="entry name" value="TMEM175"/>
    <property type="match status" value="1"/>
</dbReference>
<evidence type="ECO:0000256" key="1">
    <source>
        <dbReference type="ARBA" id="ARBA00004141"/>
    </source>
</evidence>
<feature type="transmembrane region" description="Helical" evidence="13">
    <location>
        <begin position="158"/>
        <end position="174"/>
    </location>
</feature>
<keyword evidence="4" id="KW-0633">Potassium transport</keyword>
<keyword evidence="8 13" id="KW-1133">Transmembrane helix</keyword>
<keyword evidence="3" id="KW-0813">Transport</keyword>
<dbReference type="GO" id="GO:0015252">
    <property type="term" value="F:proton channel activity"/>
    <property type="evidence" value="ECO:0007669"/>
    <property type="project" value="InterPro"/>
</dbReference>
<dbReference type="PANTHER" id="PTHR31462">
    <property type="entry name" value="ENDOSOMAL/LYSOSOMAL POTASSIUM CHANNEL TMEM175"/>
    <property type="match status" value="1"/>
</dbReference>
<dbReference type="InterPro" id="IPR010617">
    <property type="entry name" value="TMEM175-like"/>
</dbReference>
<keyword evidence="7" id="KW-0630">Potassium</keyword>
<organism evidence="14 15">
    <name type="scientific">Actinomadura viridis</name>
    <dbReference type="NCBI Taxonomy" id="58110"/>
    <lineage>
        <taxon>Bacteria</taxon>
        <taxon>Bacillati</taxon>
        <taxon>Actinomycetota</taxon>
        <taxon>Actinomycetes</taxon>
        <taxon>Streptosporangiales</taxon>
        <taxon>Thermomonosporaceae</taxon>
        <taxon>Actinomadura</taxon>
    </lineage>
</organism>
<evidence type="ECO:0000313" key="14">
    <source>
        <dbReference type="EMBL" id="MBG6085926.1"/>
    </source>
</evidence>
<keyword evidence="15" id="KW-1185">Reference proteome</keyword>
<reference evidence="14" key="1">
    <citation type="submission" date="2020-11" db="EMBL/GenBank/DDBJ databases">
        <title>Sequencing the genomes of 1000 actinobacteria strains.</title>
        <authorList>
            <person name="Klenk H.-P."/>
        </authorList>
    </citation>
    <scope>NUCLEOTIDE SEQUENCE</scope>
    <source>
        <strain evidence="14">DSM 43175</strain>
    </source>
</reference>
<accession>A0A931GK15</accession>
<evidence type="ECO:0000256" key="11">
    <source>
        <dbReference type="ARBA" id="ARBA00023303"/>
    </source>
</evidence>
<evidence type="ECO:0000256" key="12">
    <source>
        <dbReference type="ARBA" id="ARBA00034430"/>
    </source>
</evidence>
<evidence type="ECO:0000256" key="6">
    <source>
        <dbReference type="ARBA" id="ARBA00022826"/>
    </source>
</evidence>
<comment type="catalytic activity">
    <reaction evidence="12">
        <text>K(+)(in) = K(+)(out)</text>
        <dbReference type="Rhea" id="RHEA:29463"/>
        <dbReference type="ChEBI" id="CHEBI:29103"/>
    </reaction>
</comment>
<dbReference type="Proteomes" id="UP000614047">
    <property type="component" value="Unassembled WGS sequence"/>
</dbReference>
<evidence type="ECO:0000256" key="8">
    <source>
        <dbReference type="ARBA" id="ARBA00022989"/>
    </source>
</evidence>
<dbReference type="AlphaFoldDB" id="A0A931GK15"/>
<dbReference type="RefSeq" id="WP_197008991.1">
    <property type="nucleotide sequence ID" value="NZ_BAABES010000014.1"/>
</dbReference>
<evidence type="ECO:0000256" key="2">
    <source>
        <dbReference type="ARBA" id="ARBA00006920"/>
    </source>
</evidence>
<evidence type="ECO:0000256" key="13">
    <source>
        <dbReference type="SAM" id="Phobius"/>
    </source>
</evidence>
<comment type="similarity">
    <text evidence="2">Belongs to the TMEM175 family.</text>
</comment>
<gene>
    <name evidence="14" type="ORF">IW256_000039</name>
</gene>
<evidence type="ECO:0000256" key="10">
    <source>
        <dbReference type="ARBA" id="ARBA00023136"/>
    </source>
</evidence>
<name>A0A931GK15_9ACTN</name>
<evidence type="ECO:0000256" key="7">
    <source>
        <dbReference type="ARBA" id="ARBA00022958"/>
    </source>
</evidence>
<dbReference type="PANTHER" id="PTHR31462:SF5">
    <property type="entry name" value="ENDOSOMAL_LYSOSOMAL PROTON CHANNEL TMEM175"/>
    <property type="match status" value="1"/>
</dbReference>
<evidence type="ECO:0000256" key="9">
    <source>
        <dbReference type="ARBA" id="ARBA00023065"/>
    </source>
</evidence>
<feature type="transmembrane region" description="Helical" evidence="13">
    <location>
        <begin position="114"/>
        <end position="137"/>
    </location>
</feature>
<feature type="transmembrane region" description="Helical" evidence="13">
    <location>
        <begin position="12"/>
        <end position="30"/>
    </location>
</feature>
<evidence type="ECO:0000313" key="15">
    <source>
        <dbReference type="Proteomes" id="UP000614047"/>
    </source>
</evidence>